<proteinExistence type="inferred from homology"/>
<dbReference type="EMBL" id="FOWE01000015">
    <property type="protein sequence ID" value="SFO60293.1"/>
    <property type="molecule type" value="Genomic_DNA"/>
</dbReference>
<evidence type="ECO:0000256" key="1">
    <source>
        <dbReference type="ARBA" id="ARBA00005417"/>
    </source>
</evidence>
<dbReference type="RefSeq" id="WP_075015861.1">
    <property type="nucleotide sequence ID" value="NZ_FOWE01000015.1"/>
</dbReference>
<dbReference type="GO" id="GO:0016887">
    <property type="term" value="F:ATP hydrolysis activity"/>
    <property type="evidence" value="ECO:0007669"/>
    <property type="project" value="InterPro"/>
</dbReference>
<keyword evidence="3" id="KW-0547">Nucleotide-binding</keyword>
<evidence type="ECO:0000313" key="7">
    <source>
        <dbReference type="Proteomes" id="UP000183642"/>
    </source>
</evidence>
<evidence type="ECO:0000256" key="2">
    <source>
        <dbReference type="ARBA" id="ARBA00022448"/>
    </source>
</evidence>
<evidence type="ECO:0000256" key="4">
    <source>
        <dbReference type="ARBA" id="ARBA00022840"/>
    </source>
</evidence>
<evidence type="ECO:0000259" key="5">
    <source>
        <dbReference type="PROSITE" id="PS50893"/>
    </source>
</evidence>
<dbReference type="Pfam" id="PF00005">
    <property type="entry name" value="ABC_tran"/>
    <property type="match status" value="1"/>
</dbReference>
<sequence>MITVSGLTRQYGKRLAVDDMTFEVAAGRVTGFVGPNGAGKSTTMRMMVGLTRPDSGEVRYHGVHYQDLKWPARTVGCVLDARVHPGRTALNHLRATAAISRVPAGRAKQVLAEVGLETAADQRAGKFSLGMRQRLALAAALLGDPQILLLDEPSNGLDPDGIHWLRGYLSDFAARGGTVFVSSHLISELSMFASDLVVIGGGRLLAADSVTAITGRHDVAVIVETPQPVELVALLTAHGFVVEAAADRLVVRGTSRAVVSQVAFDSGIRLLELTETSRSLEDSLLDMTRSSAEFAST</sequence>
<dbReference type="SUPFAM" id="SSF52540">
    <property type="entry name" value="P-loop containing nucleoside triphosphate hydrolases"/>
    <property type="match status" value="1"/>
</dbReference>
<keyword evidence="4 6" id="KW-0067">ATP-binding</keyword>
<protein>
    <submittedName>
        <fullName evidence="6">ABC-2 type transport system ATP-binding protein</fullName>
    </submittedName>
</protein>
<dbReference type="PROSITE" id="PS50893">
    <property type="entry name" value="ABC_TRANSPORTER_2"/>
    <property type="match status" value="1"/>
</dbReference>
<dbReference type="SMART" id="SM00382">
    <property type="entry name" value="AAA"/>
    <property type="match status" value="1"/>
</dbReference>
<dbReference type="InterPro" id="IPR017871">
    <property type="entry name" value="ABC_transporter-like_CS"/>
</dbReference>
<dbReference type="Gene3D" id="3.40.50.300">
    <property type="entry name" value="P-loop containing nucleotide triphosphate hydrolases"/>
    <property type="match status" value="1"/>
</dbReference>
<dbReference type="InterPro" id="IPR027417">
    <property type="entry name" value="P-loop_NTPase"/>
</dbReference>
<dbReference type="InterPro" id="IPR003439">
    <property type="entry name" value="ABC_transporter-like_ATP-bd"/>
</dbReference>
<evidence type="ECO:0000256" key="3">
    <source>
        <dbReference type="ARBA" id="ARBA00022741"/>
    </source>
</evidence>
<dbReference type="PANTHER" id="PTHR43335:SF4">
    <property type="entry name" value="ABC TRANSPORTER, ATP-BINDING PROTEIN"/>
    <property type="match status" value="1"/>
</dbReference>
<organism evidence="6 7">
    <name type="scientific">Geodermatophilus obscurus</name>
    <dbReference type="NCBI Taxonomy" id="1861"/>
    <lineage>
        <taxon>Bacteria</taxon>
        <taxon>Bacillati</taxon>
        <taxon>Actinomycetota</taxon>
        <taxon>Actinomycetes</taxon>
        <taxon>Geodermatophilales</taxon>
        <taxon>Geodermatophilaceae</taxon>
        <taxon>Geodermatophilus</taxon>
    </lineage>
</organism>
<evidence type="ECO:0000313" key="6">
    <source>
        <dbReference type="EMBL" id="SFO60293.1"/>
    </source>
</evidence>
<dbReference type="GO" id="GO:0005524">
    <property type="term" value="F:ATP binding"/>
    <property type="evidence" value="ECO:0007669"/>
    <property type="project" value="UniProtKB-KW"/>
</dbReference>
<comment type="similarity">
    <text evidence="1">Belongs to the ABC transporter superfamily.</text>
</comment>
<feature type="domain" description="ABC transporter" evidence="5">
    <location>
        <begin position="2"/>
        <end position="226"/>
    </location>
</feature>
<dbReference type="OrthoDB" id="9804819at2"/>
<dbReference type="PROSITE" id="PS00211">
    <property type="entry name" value="ABC_TRANSPORTER_1"/>
    <property type="match status" value="1"/>
</dbReference>
<keyword evidence="2" id="KW-0813">Transport</keyword>
<keyword evidence="7" id="KW-1185">Reference proteome</keyword>
<reference evidence="7" key="1">
    <citation type="submission" date="2016-10" db="EMBL/GenBank/DDBJ databases">
        <authorList>
            <person name="Varghese N."/>
            <person name="Submissions S."/>
        </authorList>
    </citation>
    <scope>NUCLEOTIDE SEQUENCE [LARGE SCALE GENOMIC DNA]</scope>
    <source>
        <strain evidence="7">DSM 43161</strain>
    </source>
</reference>
<dbReference type="PANTHER" id="PTHR43335">
    <property type="entry name" value="ABC TRANSPORTER, ATP-BINDING PROTEIN"/>
    <property type="match status" value="1"/>
</dbReference>
<dbReference type="AlphaFoldDB" id="A0A1I5II65"/>
<dbReference type="Proteomes" id="UP000183642">
    <property type="component" value="Unassembled WGS sequence"/>
</dbReference>
<gene>
    <name evidence="6" type="ORF">SAMN05660359_04627</name>
</gene>
<dbReference type="InterPro" id="IPR003593">
    <property type="entry name" value="AAA+_ATPase"/>
</dbReference>
<name>A0A1I5II65_9ACTN</name>
<accession>A0A1I5II65</accession>